<dbReference type="RefSeq" id="WP_036963508.1">
    <property type="nucleotide sequence ID" value="NZ_JALD01000070.1"/>
</dbReference>
<protein>
    <recommendedName>
        <fullName evidence="3">DUF2732 family protein</fullName>
    </recommendedName>
</protein>
<evidence type="ECO:0000313" key="1">
    <source>
        <dbReference type="EMBL" id="EUD09656.1"/>
    </source>
</evidence>
<gene>
    <name evidence="1" type="ORF">HMPREF1563_3551</name>
</gene>
<organism evidence="1 2">
    <name type="scientific">Providencia alcalifaciens 205/92</name>
    <dbReference type="NCBI Taxonomy" id="1256988"/>
    <lineage>
        <taxon>Bacteria</taxon>
        <taxon>Pseudomonadati</taxon>
        <taxon>Pseudomonadota</taxon>
        <taxon>Gammaproteobacteria</taxon>
        <taxon>Enterobacterales</taxon>
        <taxon>Morganellaceae</taxon>
        <taxon>Providencia</taxon>
    </lineage>
</organism>
<dbReference type="AlphaFoldDB" id="A0AAV3M1H7"/>
<name>A0AAV3M1H7_9GAMM</name>
<accession>A0AAV3M1H7</accession>
<reference evidence="1 2" key="1">
    <citation type="submission" date="2014-01" db="EMBL/GenBank/DDBJ databases">
        <authorList>
            <person name="Durkin A.S."/>
            <person name="McCorrison J."/>
            <person name="Torralba M."/>
            <person name="Gillis M."/>
            <person name="Haft D.H."/>
            <person name="Methe B."/>
            <person name="Sutton G."/>
            <person name="Nelson K.E."/>
        </authorList>
    </citation>
    <scope>NUCLEOTIDE SEQUENCE [LARGE SCALE GENOMIC DNA]</scope>
    <source>
        <strain evidence="1 2">205/92</strain>
    </source>
</reference>
<evidence type="ECO:0000313" key="2">
    <source>
        <dbReference type="Proteomes" id="UP000022311"/>
    </source>
</evidence>
<dbReference type="Proteomes" id="UP000022311">
    <property type="component" value="Unassembled WGS sequence"/>
</dbReference>
<evidence type="ECO:0008006" key="3">
    <source>
        <dbReference type="Google" id="ProtNLM"/>
    </source>
</evidence>
<proteinExistence type="predicted"/>
<sequence length="86" mass="9705">MQHKEIKSILIGVDVDTGERDYSAIAITIKAIREDECKVQFDKFSSRLDSIVCKAACEKLTREQILQLLIGESEHFSNLAAELDHV</sequence>
<comment type="caution">
    <text evidence="1">The sequence shown here is derived from an EMBL/GenBank/DDBJ whole genome shotgun (WGS) entry which is preliminary data.</text>
</comment>
<dbReference type="EMBL" id="JALD01000070">
    <property type="protein sequence ID" value="EUD09656.1"/>
    <property type="molecule type" value="Genomic_DNA"/>
</dbReference>